<keyword evidence="3 7" id="KW-0812">Transmembrane</keyword>
<keyword evidence="9" id="KW-0645">Protease</keyword>
<dbReference type="InterPro" id="IPR022764">
    <property type="entry name" value="Peptidase_S54_rhomboid_dom"/>
</dbReference>
<evidence type="ECO:0000259" key="8">
    <source>
        <dbReference type="Pfam" id="PF01694"/>
    </source>
</evidence>
<dbReference type="SUPFAM" id="SSF144091">
    <property type="entry name" value="Rhomboid-like"/>
    <property type="match status" value="1"/>
</dbReference>
<dbReference type="Proteomes" id="UP001168552">
    <property type="component" value="Unassembled WGS sequence"/>
</dbReference>
<dbReference type="GO" id="GO:0006508">
    <property type="term" value="P:proteolysis"/>
    <property type="evidence" value="ECO:0007669"/>
    <property type="project" value="UniProtKB-KW"/>
</dbReference>
<accession>A0ABT8F2R4</accession>
<dbReference type="InterPro" id="IPR035952">
    <property type="entry name" value="Rhomboid-like_sf"/>
</dbReference>
<sequence length="263" mass="30142">MFSNLTPVVKNLLLANVLIFALSGLIRIDLVDIMGLRYVLADQFAPHQLITYMFMHGGWGHLFSNMFALFIFGPLLERFWGPKKFFLFYMITGIGAGILYGMVNFYEVRQVQTAAERYMESPNYESFTAFMAEHASGYYSSIYDFIDDYGNNQDNGRYIEQSKVYVSQIYQQISNVPMVGASGAVFGILMAFGLLFPNTELMLLIPPMPVKAKYLVTFYGLYELYSGVQRNPGDNVAHWAHLGGMLIAYILIRIWRNQRNTFY</sequence>
<evidence type="ECO:0000313" key="10">
    <source>
        <dbReference type="Proteomes" id="UP001168552"/>
    </source>
</evidence>
<evidence type="ECO:0000256" key="2">
    <source>
        <dbReference type="ARBA" id="ARBA00009045"/>
    </source>
</evidence>
<evidence type="ECO:0000256" key="6">
    <source>
        <dbReference type="ARBA" id="ARBA00023136"/>
    </source>
</evidence>
<feature type="domain" description="Peptidase S54 rhomboid" evidence="8">
    <location>
        <begin position="47"/>
        <end position="104"/>
    </location>
</feature>
<evidence type="ECO:0000256" key="5">
    <source>
        <dbReference type="ARBA" id="ARBA00022989"/>
    </source>
</evidence>
<dbReference type="EMBL" id="JAUHJS010000002">
    <property type="protein sequence ID" value="MDN4164717.1"/>
    <property type="molecule type" value="Genomic_DNA"/>
</dbReference>
<keyword evidence="4 9" id="KW-0378">Hydrolase</keyword>
<keyword evidence="6 7" id="KW-0472">Membrane</keyword>
<dbReference type="RefSeq" id="WP_320003244.1">
    <property type="nucleotide sequence ID" value="NZ_JAUHJS010000002.1"/>
</dbReference>
<feature type="transmembrane region" description="Helical" evidence="7">
    <location>
        <begin position="85"/>
        <end position="103"/>
    </location>
</feature>
<comment type="similarity">
    <text evidence="2">Belongs to the peptidase S54 family.</text>
</comment>
<feature type="transmembrane region" description="Helical" evidence="7">
    <location>
        <begin position="12"/>
        <end position="28"/>
    </location>
</feature>
<dbReference type="PANTHER" id="PTHR43731:SF14">
    <property type="entry name" value="PRESENILIN-ASSOCIATED RHOMBOID-LIKE PROTEIN, MITOCHONDRIAL"/>
    <property type="match status" value="1"/>
</dbReference>
<proteinExistence type="inferred from homology"/>
<keyword evidence="10" id="KW-1185">Reference proteome</keyword>
<feature type="transmembrane region" description="Helical" evidence="7">
    <location>
        <begin position="236"/>
        <end position="255"/>
    </location>
</feature>
<evidence type="ECO:0000256" key="3">
    <source>
        <dbReference type="ARBA" id="ARBA00022692"/>
    </source>
</evidence>
<evidence type="ECO:0000256" key="1">
    <source>
        <dbReference type="ARBA" id="ARBA00004141"/>
    </source>
</evidence>
<name>A0ABT8F2R4_9BACT</name>
<gene>
    <name evidence="9" type="ORF">QWY31_04340</name>
</gene>
<dbReference type="EC" id="3.4.21.-" evidence="9"/>
<organism evidence="9 10">
    <name type="scientific">Shiella aurantiaca</name>
    <dbReference type="NCBI Taxonomy" id="3058365"/>
    <lineage>
        <taxon>Bacteria</taxon>
        <taxon>Pseudomonadati</taxon>
        <taxon>Bacteroidota</taxon>
        <taxon>Cytophagia</taxon>
        <taxon>Cytophagales</taxon>
        <taxon>Shiellaceae</taxon>
        <taxon>Shiella</taxon>
    </lineage>
</organism>
<dbReference type="InterPro" id="IPR050925">
    <property type="entry name" value="Rhomboid_protease_S54"/>
</dbReference>
<dbReference type="GO" id="GO:0008233">
    <property type="term" value="F:peptidase activity"/>
    <property type="evidence" value="ECO:0007669"/>
    <property type="project" value="UniProtKB-KW"/>
</dbReference>
<protein>
    <submittedName>
        <fullName evidence="9">Rhomboid family intramembrane serine protease</fullName>
        <ecNumber evidence="9">3.4.21.-</ecNumber>
    </submittedName>
</protein>
<dbReference type="Gene3D" id="1.20.1540.10">
    <property type="entry name" value="Rhomboid-like"/>
    <property type="match status" value="1"/>
</dbReference>
<feature type="transmembrane region" description="Helical" evidence="7">
    <location>
        <begin position="176"/>
        <end position="196"/>
    </location>
</feature>
<feature type="transmembrane region" description="Helical" evidence="7">
    <location>
        <begin position="49"/>
        <end position="73"/>
    </location>
</feature>
<evidence type="ECO:0000256" key="4">
    <source>
        <dbReference type="ARBA" id="ARBA00022801"/>
    </source>
</evidence>
<reference evidence="9" key="1">
    <citation type="submission" date="2023-06" db="EMBL/GenBank/DDBJ databases">
        <title>Cytophagales bacterium Strain LB-30, isolated from soil.</title>
        <authorList>
            <person name="Liu B."/>
        </authorList>
    </citation>
    <scope>NUCLEOTIDE SEQUENCE</scope>
    <source>
        <strain evidence="9">LB-30</strain>
    </source>
</reference>
<keyword evidence="5 7" id="KW-1133">Transmembrane helix</keyword>
<dbReference type="Pfam" id="PF01694">
    <property type="entry name" value="Rhomboid"/>
    <property type="match status" value="2"/>
</dbReference>
<evidence type="ECO:0000256" key="7">
    <source>
        <dbReference type="SAM" id="Phobius"/>
    </source>
</evidence>
<feature type="domain" description="Peptidase S54 rhomboid" evidence="8">
    <location>
        <begin position="170"/>
        <end position="254"/>
    </location>
</feature>
<dbReference type="PANTHER" id="PTHR43731">
    <property type="entry name" value="RHOMBOID PROTEASE"/>
    <property type="match status" value="1"/>
</dbReference>
<comment type="caution">
    <text evidence="9">The sequence shown here is derived from an EMBL/GenBank/DDBJ whole genome shotgun (WGS) entry which is preliminary data.</text>
</comment>
<comment type="subcellular location">
    <subcellularLocation>
        <location evidence="1">Membrane</location>
        <topology evidence="1">Multi-pass membrane protein</topology>
    </subcellularLocation>
</comment>
<evidence type="ECO:0000313" key="9">
    <source>
        <dbReference type="EMBL" id="MDN4164717.1"/>
    </source>
</evidence>